<dbReference type="SUPFAM" id="SSF52540">
    <property type="entry name" value="P-loop containing nucleoside triphosphate hydrolases"/>
    <property type="match status" value="1"/>
</dbReference>
<accession>E4U875</accession>
<dbReference type="GO" id="GO:0005737">
    <property type="term" value="C:cytoplasm"/>
    <property type="evidence" value="ECO:0007669"/>
    <property type="project" value="TreeGrafter"/>
</dbReference>
<dbReference type="RefSeq" id="WP_013457460.1">
    <property type="nucleotide sequence ID" value="NC_014761.1"/>
</dbReference>
<dbReference type="OrthoDB" id="9806704at2"/>
<keyword evidence="5" id="KW-1185">Reference proteome</keyword>
<dbReference type="Gene3D" id="3.30.70.1230">
    <property type="entry name" value="Nucleotide cyclase"/>
    <property type="match status" value="1"/>
</dbReference>
<organism evidence="4 5">
    <name type="scientific">Oceanithermus profundus (strain DSM 14977 / NBRC 100410 / VKM B-2274 / 506)</name>
    <dbReference type="NCBI Taxonomy" id="670487"/>
    <lineage>
        <taxon>Bacteria</taxon>
        <taxon>Thermotogati</taxon>
        <taxon>Deinococcota</taxon>
        <taxon>Deinococci</taxon>
        <taxon>Thermales</taxon>
        <taxon>Thermaceae</taxon>
        <taxon>Oceanithermus</taxon>
    </lineage>
</organism>
<dbReference type="Pfam" id="PF13191">
    <property type="entry name" value="AAA_16"/>
    <property type="match status" value="1"/>
</dbReference>
<dbReference type="Proteomes" id="UP000008722">
    <property type="component" value="Chromosome"/>
</dbReference>
<protein>
    <submittedName>
        <fullName evidence="4">Adenylate/guanylate cyclase</fullName>
    </submittedName>
</protein>
<dbReference type="InterPro" id="IPR011990">
    <property type="entry name" value="TPR-like_helical_dom_sf"/>
</dbReference>
<evidence type="ECO:0000313" key="5">
    <source>
        <dbReference type="Proteomes" id="UP000008722"/>
    </source>
</evidence>
<dbReference type="SMART" id="SM00044">
    <property type="entry name" value="CYCc"/>
    <property type="match status" value="1"/>
</dbReference>
<dbReference type="InterPro" id="IPR041664">
    <property type="entry name" value="AAA_16"/>
</dbReference>
<proteinExistence type="predicted"/>
<gene>
    <name evidence="4" type="ordered locus">Ocepr_0833</name>
</gene>
<dbReference type="PANTHER" id="PTHR16305:SF28">
    <property type="entry name" value="GUANYLATE CYCLASE DOMAIN-CONTAINING PROTEIN"/>
    <property type="match status" value="1"/>
</dbReference>
<dbReference type="GO" id="GO:0009190">
    <property type="term" value="P:cyclic nucleotide biosynthetic process"/>
    <property type="evidence" value="ECO:0007669"/>
    <property type="project" value="InterPro"/>
</dbReference>
<dbReference type="InterPro" id="IPR027417">
    <property type="entry name" value="P-loop_NTPase"/>
</dbReference>
<dbReference type="Gene3D" id="1.25.40.10">
    <property type="entry name" value="Tetratricopeptide repeat domain"/>
    <property type="match status" value="2"/>
</dbReference>
<dbReference type="Gene3D" id="3.40.50.300">
    <property type="entry name" value="P-loop containing nucleotide triphosphate hydrolases"/>
    <property type="match status" value="1"/>
</dbReference>
<dbReference type="InterPro" id="IPR001054">
    <property type="entry name" value="A/G_cyclase"/>
</dbReference>
<dbReference type="EMBL" id="CP002361">
    <property type="protein sequence ID" value="ADR36290.1"/>
    <property type="molecule type" value="Genomic_DNA"/>
</dbReference>
<dbReference type="CDD" id="cd07302">
    <property type="entry name" value="CHD"/>
    <property type="match status" value="1"/>
</dbReference>
<dbReference type="InterPro" id="IPR055999">
    <property type="entry name" value="DUF7577"/>
</dbReference>
<reference evidence="5" key="1">
    <citation type="submission" date="2010-11" db="EMBL/GenBank/DDBJ databases">
        <title>The complete sequence of chromosome of Oceanithermus profundus DSM 14977.</title>
        <authorList>
            <consortium name="US DOE Joint Genome Institute (JGI-PGF)"/>
            <person name="Lucas S."/>
            <person name="Copeland A."/>
            <person name="Lapidus A."/>
            <person name="Bruce D."/>
            <person name="Goodwin L."/>
            <person name="Pitluck S."/>
            <person name="Kyrpides N."/>
            <person name="Mavromatis K."/>
            <person name="Pagani I."/>
            <person name="Ivanova N."/>
            <person name="Zhang X."/>
            <person name="Brettin T."/>
            <person name="Detter J.C."/>
            <person name="Tapia R."/>
            <person name="Han C."/>
            <person name="Land M."/>
            <person name="Hauser L."/>
            <person name="Markowitz V."/>
            <person name="Cheng J.-F."/>
            <person name="Hugenholtz P."/>
            <person name="Woyke T."/>
            <person name="Wu D."/>
            <person name="Tindall B."/>
            <person name="Faehnrich R."/>
            <person name="Brambilla E."/>
            <person name="Klenk H.-P."/>
            <person name="Eisen J.A."/>
        </authorList>
    </citation>
    <scope>NUCLEOTIDE SEQUENCE [LARGE SCALE GENOMIC DNA]</scope>
    <source>
        <strain evidence="5">DSM 14977 / NBRC 100410 / VKM B-2274 / 506</strain>
    </source>
</reference>
<keyword evidence="2" id="KW-0067">ATP-binding</keyword>
<dbReference type="GO" id="GO:0035556">
    <property type="term" value="P:intracellular signal transduction"/>
    <property type="evidence" value="ECO:0007669"/>
    <property type="project" value="InterPro"/>
</dbReference>
<dbReference type="Pfam" id="PF24463">
    <property type="entry name" value="DUF7577"/>
    <property type="match status" value="1"/>
</dbReference>
<dbReference type="AlphaFoldDB" id="E4U875"/>
<dbReference type="KEGG" id="opr:Ocepr_0833"/>
<dbReference type="Pfam" id="PF00211">
    <property type="entry name" value="Guanylate_cyc"/>
    <property type="match status" value="1"/>
</dbReference>
<dbReference type="InterPro" id="IPR029787">
    <property type="entry name" value="Nucleotide_cyclase"/>
</dbReference>
<dbReference type="eggNOG" id="COG2114">
    <property type="taxonomic scope" value="Bacteria"/>
</dbReference>
<reference evidence="4 5" key="2">
    <citation type="journal article" date="2011" name="Stand. Genomic Sci.">
        <title>Complete genome sequence of Oceanithermus profundus type strain (506).</title>
        <authorList>
            <person name="Pati A."/>
            <person name="Zhang X."/>
            <person name="Lapidus A."/>
            <person name="Nolan M."/>
            <person name="Lucas S."/>
            <person name="Del Rio T.G."/>
            <person name="Tice H."/>
            <person name="Cheng J.F."/>
            <person name="Tapia R."/>
            <person name="Han C."/>
            <person name="Goodwin L."/>
            <person name="Pitluck S."/>
            <person name="Liolios K."/>
            <person name="Pagani I."/>
            <person name="Ivanova N."/>
            <person name="Mavromatis K."/>
            <person name="Chen A."/>
            <person name="Palaniappan K."/>
            <person name="Hauser L."/>
            <person name="Jeffries C.D."/>
            <person name="Brambilla E.M."/>
            <person name="Rohl A."/>
            <person name="Mwirichia R."/>
            <person name="Rohde M."/>
            <person name="Tindall B.J."/>
            <person name="Sikorski J."/>
            <person name="Wirth R."/>
            <person name="Goker M."/>
            <person name="Woyke T."/>
            <person name="Detter J.C."/>
            <person name="Bristow J."/>
            <person name="Eisen J.A."/>
            <person name="Markowitz V."/>
            <person name="Hugenholtz P."/>
            <person name="Kyrpides N.C."/>
            <person name="Klenk H.P."/>
            <person name="Land M."/>
        </authorList>
    </citation>
    <scope>NUCLEOTIDE SEQUENCE [LARGE SCALE GENOMIC DNA]</scope>
    <source>
        <strain evidence="5">DSM 14977 / NBRC 100410 / VKM B-2274 / 506</strain>
    </source>
</reference>
<name>E4U875_OCEP5</name>
<dbReference type="SUPFAM" id="SSF55073">
    <property type="entry name" value="Nucleotide cyclase"/>
    <property type="match status" value="1"/>
</dbReference>
<dbReference type="eggNOG" id="COG1672">
    <property type="taxonomic scope" value="Bacteria"/>
</dbReference>
<evidence type="ECO:0000259" key="3">
    <source>
        <dbReference type="PROSITE" id="PS50125"/>
    </source>
</evidence>
<dbReference type="PANTHER" id="PTHR16305">
    <property type="entry name" value="TESTICULAR SOLUBLE ADENYLYL CYCLASE"/>
    <property type="match status" value="1"/>
</dbReference>
<dbReference type="HOGENOM" id="CLU_010640_0_0_0"/>
<keyword evidence="1" id="KW-0547">Nucleotide-binding</keyword>
<dbReference type="SUPFAM" id="SSF48452">
    <property type="entry name" value="TPR-like"/>
    <property type="match status" value="1"/>
</dbReference>
<dbReference type="GO" id="GO:0004016">
    <property type="term" value="F:adenylate cyclase activity"/>
    <property type="evidence" value="ECO:0007669"/>
    <property type="project" value="TreeGrafter"/>
</dbReference>
<evidence type="ECO:0000256" key="2">
    <source>
        <dbReference type="ARBA" id="ARBA00022840"/>
    </source>
</evidence>
<evidence type="ECO:0000313" key="4">
    <source>
        <dbReference type="EMBL" id="ADR36290.1"/>
    </source>
</evidence>
<dbReference type="PROSITE" id="PS50125">
    <property type="entry name" value="GUANYLATE_CYCLASE_2"/>
    <property type="match status" value="1"/>
</dbReference>
<dbReference type="eggNOG" id="COG0457">
    <property type="taxonomic scope" value="Bacteria"/>
</dbReference>
<feature type="domain" description="Guanylate cyclase" evidence="3">
    <location>
        <begin position="36"/>
        <end position="161"/>
    </location>
</feature>
<sequence length="1051" mass="116648">MRCSRCGARNPEGFRFCGHCGHPLSPAPLPQRRWATALFFDLTNFSRYTSAHDLEETHRTVHRLLERARDCVTAQGGYVDKFFGDGMLAVFGLQKSRENEPMRALQAAACMVEATQEGSPELLRGRVGLATGLVLLGPLGSEQGQHQTVIGNPVNLAQRLAASAPGGVVWLDQVTAQLVPEANLERLKPRLFKGFREPQPVWVFHGWGARNHPLFGRERELEQVTAWILEAEQGGGRVAVISGPIGAGKTFLVEEALRRRSGRLRTLHVPDLELGVPLRETLQQVLTRGLGLPPEAILERLPLADLDRRVLAYALGLEPERPAPPEDLESTLVRSFRRILQHLADERPTVVVVRSGPRDHVLLERMLQGLRREPLRGLTVLVLRRSPASGADLVLGPLKPKDADAYLRHLNPELSPEERAAIYRESGGLPLALRFLALSGDPGTSVMAAYQSRLDTLQPLHRKVLLYAALGQPGSWTGLIQELLGEDARDAVDDLVADGYLLAEPAARDDETILRVADPLLQRAARLFLSREERRRLHEAYWRWLEQRPGGRLAALAAEHALLAGREREAARAYLRAGDAQKREGIFRGAEQHYLTALPLLPEAERSEARLRLAALHLEGGSPETALRWLEPETSEEAVRLTGLAQARLGRVREARVNLSRYLKLRRGDPEVTLALLALEPAAERLQRLRAMSIDGTVEQQAAYERLLAETLAQLGRLEEAAAAMRTAYRLYLQSHNESRAAEAALAISGFEWMAERLNVAAEWADRAVEHARKAHPGLATTAWSVRAGLWLDQGRAGAARAALDQAEQHLDHARTPDERARIHAIRMRFLIETGRLAEAVALGEEVYRSEPHPWLAANLALAYALRGGRRGERRFRELQRRHAAAATPPGRLLFALSEALRTWRNGGDPVPILKAARKEARASGPYLHYLTLILWGLYLMQRHPQKALALARHLQRRASAGGFVVVGETARLLRAEVALAQGEPIEHLLRFEASLAAQETWRRSLLLQLESPAPGPARGLGGYGILGAWARLRWREARTHGTHGSSRRNP</sequence>
<dbReference type="STRING" id="670487.Ocepr_0833"/>
<evidence type="ECO:0000256" key="1">
    <source>
        <dbReference type="ARBA" id="ARBA00022741"/>
    </source>
</evidence>
<dbReference type="GO" id="GO:0005524">
    <property type="term" value="F:ATP binding"/>
    <property type="evidence" value="ECO:0007669"/>
    <property type="project" value="UniProtKB-KW"/>
</dbReference>